<sequence length="248" mass="26085">MSCGHGRNWLSAYADPVPLIVLWDIDHTLIENSGVSKEIYAAAFSAATGHAAVRPARTEGRTDRLILAEMFRDHDVSAPAWEKVLQALTAAGAAREADLALRGRALPGAREALGAVAAEPGMVSSVLTGNIYANARVKLRAFGLDTLLDMECGAYGADATDRAALVEVARDRVRTAHGFPKDTPVVLVGDTPRDVRAGLDSDAHVVAVASGIHSADELREAGATAVLPDLVDVPALMRHLRSLAPSVT</sequence>
<dbReference type="InterPro" id="IPR023198">
    <property type="entry name" value="PGP-like_dom2"/>
</dbReference>
<comment type="caution">
    <text evidence="1">The sequence shown here is derived from an EMBL/GenBank/DDBJ whole genome shotgun (WGS) entry which is preliminary data.</text>
</comment>
<dbReference type="SUPFAM" id="SSF56784">
    <property type="entry name" value="HAD-like"/>
    <property type="match status" value="1"/>
</dbReference>
<dbReference type="Proteomes" id="UP001499942">
    <property type="component" value="Unassembled WGS sequence"/>
</dbReference>
<proteinExistence type="predicted"/>
<dbReference type="EMBL" id="BAAASR010000025">
    <property type="protein sequence ID" value="GAA2507243.1"/>
    <property type="molecule type" value="Genomic_DNA"/>
</dbReference>
<dbReference type="Gene3D" id="3.40.50.1000">
    <property type="entry name" value="HAD superfamily/HAD-like"/>
    <property type="match status" value="1"/>
</dbReference>
<evidence type="ECO:0000313" key="2">
    <source>
        <dbReference type="Proteomes" id="UP001499942"/>
    </source>
</evidence>
<name>A0ABN3MRI0_9ACTN</name>
<organism evidence="1 2">
    <name type="scientific">Streptomyces gobitricini</name>
    <dbReference type="NCBI Taxonomy" id="68211"/>
    <lineage>
        <taxon>Bacteria</taxon>
        <taxon>Bacillati</taxon>
        <taxon>Actinomycetota</taxon>
        <taxon>Actinomycetes</taxon>
        <taxon>Kitasatosporales</taxon>
        <taxon>Streptomycetaceae</taxon>
        <taxon>Streptomyces</taxon>
    </lineage>
</organism>
<gene>
    <name evidence="1" type="ORF">GCM10010393_45060</name>
</gene>
<dbReference type="InterPro" id="IPR023214">
    <property type="entry name" value="HAD_sf"/>
</dbReference>
<dbReference type="SFLD" id="SFLDG01129">
    <property type="entry name" value="C1.5:_HAD__Beta-PGM__Phosphata"/>
    <property type="match status" value="1"/>
</dbReference>
<dbReference type="SFLD" id="SFLDS00003">
    <property type="entry name" value="Haloacid_Dehalogenase"/>
    <property type="match status" value="1"/>
</dbReference>
<dbReference type="Pfam" id="PF12710">
    <property type="entry name" value="HAD"/>
    <property type="match status" value="1"/>
</dbReference>
<dbReference type="InterPro" id="IPR036412">
    <property type="entry name" value="HAD-like_sf"/>
</dbReference>
<reference evidence="1 2" key="1">
    <citation type="journal article" date="2019" name="Int. J. Syst. Evol. Microbiol.">
        <title>The Global Catalogue of Microorganisms (GCM) 10K type strain sequencing project: providing services to taxonomists for standard genome sequencing and annotation.</title>
        <authorList>
            <consortium name="The Broad Institute Genomics Platform"/>
            <consortium name="The Broad Institute Genome Sequencing Center for Infectious Disease"/>
            <person name="Wu L."/>
            <person name="Ma J."/>
        </authorList>
    </citation>
    <scope>NUCLEOTIDE SEQUENCE [LARGE SCALE GENOMIC DNA]</scope>
    <source>
        <strain evidence="1 2">JCM 5062</strain>
    </source>
</reference>
<keyword evidence="2" id="KW-1185">Reference proteome</keyword>
<dbReference type="Gene3D" id="1.10.150.240">
    <property type="entry name" value="Putative phosphatase, domain 2"/>
    <property type="match status" value="1"/>
</dbReference>
<accession>A0ABN3MRI0</accession>
<evidence type="ECO:0000313" key="1">
    <source>
        <dbReference type="EMBL" id="GAA2507243.1"/>
    </source>
</evidence>
<protein>
    <submittedName>
        <fullName evidence="1">Haloacid dehalogenase-like hydrolase</fullName>
    </submittedName>
</protein>